<name>A0ACC1WR80_MELAZ</name>
<keyword evidence="2" id="KW-1185">Reference proteome</keyword>
<accession>A0ACC1WR80</accession>
<reference evidence="1 2" key="1">
    <citation type="journal article" date="2023" name="Science">
        <title>Complex scaffold remodeling in plant triterpene biosynthesis.</title>
        <authorList>
            <person name="De La Pena R."/>
            <person name="Hodgson H."/>
            <person name="Liu J.C."/>
            <person name="Stephenson M.J."/>
            <person name="Martin A.C."/>
            <person name="Owen C."/>
            <person name="Harkess A."/>
            <person name="Leebens-Mack J."/>
            <person name="Jimenez L.E."/>
            <person name="Osbourn A."/>
            <person name="Sattely E.S."/>
        </authorList>
    </citation>
    <scope>NUCLEOTIDE SEQUENCE [LARGE SCALE GENOMIC DNA]</scope>
    <source>
        <strain evidence="2">cv. JPN11</strain>
        <tissue evidence="1">Leaf</tissue>
    </source>
</reference>
<evidence type="ECO:0000313" key="1">
    <source>
        <dbReference type="EMBL" id="KAJ4701384.1"/>
    </source>
</evidence>
<organism evidence="1 2">
    <name type="scientific">Melia azedarach</name>
    <name type="common">Chinaberry tree</name>
    <dbReference type="NCBI Taxonomy" id="155640"/>
    <lineage>
        <taxon>Eukaryota</taxon>
        <taxon>Viridiplantae</taxon>
        <taxon>Streptophyta</taxon>
        <taxon>Embryophyta</taxon>
        <taxon>Tracheophyta</taxon>
        <taxon>Spermatophyta</taxon>
        <taxon>Magnoliopsida</taxon>
        <taxon>eudicotyledons</taxon>
        <taxon>Gunneridae</taxon>
        <taxon>Pentapetalae</taxon>
        <taxon>rosids</taxon>
        <taxon>malvids</taxon>
        <taxon>Sapindales</taxon>
        <taxon>Meliaceae</taxon>
        <taxon>Melia</taxon>
    </lineage>
</organism>
<dbReference type="EMBL" id="CM051407">
    <property type="protein sequence ID" value="KAJ4701384.1"/>
    <property type="molecule type" value="Genomic_DNA"/>
</dbReference>
<comment type="caution">
    <text evidence="1">The sequence shown here is derived from an EMBL/GenBank/DDBJ whole genome shotgun (WGS) entry which is preliminary data.</text>
</comment>
<evidence type="ECO:0000313" key="2">
    <source>
        <dbReference type="Proteomes" id="UP001164539"/>
    </source>
</evidence>
<protein>
    <submittedName>
        <fullName evidence="1">Homeobox-leucine zipper protein ATHB-6-like</fullName>
    </submittedName>
</protein>
<gene>
    <name evidence="1" type="ORF">OWV82_024637</name>
</gene>
<proteinExistence type="predicted"/>
<dbReference type="Proteomes" id="UP001164539">
    <property type="component" value="Chromosome 14"/>
</dbReference>
<sequence>MKRFSSSDSLDALFSVYQSKDKKSPKNNQIYSREFQAMIDSLEEEDYREEGSQATEKKRRLTLQQVKALEKNFEVDNKLEPERKAKLAEELGLQPRQIAVWFQNRRARLKSKELERDYGLLKANYDALKLDYNTLEQENETLAAKIRELKAKLCQENVDSSHAVKEEAPISEQSKNQDVCDNANAPLLISPDSSSSLFTGSSSSSHSPINWVQFSGSRRIPGGAYQQPHFLKVEEQSLFNSEDSCNFLSVDQAPTLQWYFTGQ</sequence>